<proteinExistence type="predicted"/>
<sequence>MREFPGLKFHRPRIDTCNLCDKLNCKIRAKVESSDSPKTKLDLHHQKSEEAQKLLRQRFFSSQEAGSNICSLSMDLEQSIEQRFLVSGHSFMPCDLDFALVEKRKRVMNVFVPDDLINVIESSRYSPPLKVFNMSNIGFWNIKDTADTFLNTTNLKIGKAVAIRIEKNNPTAIKSKKVYSEMLPWVQRDVLKRGKTLDSLRKVELKKLDLDSKISNNKKKSLRAKIDFLSNPEHKKFYRNF</sequence>
<dbReference type="AlphaFoldDB" id="A0AAV8ZMP3"/>
<dbReference type="PANTHER" id="PTHR34415:SF1">
    <property type="entry name" value="INTEGRASE CATALYTIC DOMAIN-CONTAINING PROTEIN"/>
    <property type="match status" value="1"/>
</dbReference>
<gene>
    <name evidence="1" type="ORF">NQ314_003049</name>
</gene>
<protein>
    <submittedName>
        <fullName evidence="1">Uncharacterized protein</fullName>
    </submittedName>
</protein>
<keyword evidence="2" id="KW-1185">Reference proteome</keyword>
<dbReference type="EMBL" id="JANEYF010000887">
    <property type="protein sequence ID" value="KAJ8967161.1"/>
    <property type="molecule type" value="Genomic_DNA"/>
</dbReference>
<evidence type="ECO:0000313" key="1">
    <source>
        <dbReference type="EMBL" id="KAJ8967161.1"/>
    </source>
</evidence>
<name>A0AAV8ZMP3_9CUCU</name>
<dbReference type="Proteomes" id="UP001162156">
    <property type="component" value="Unassembled WGS sequence"/>
</dbReference>
<organism evidence="1 2">
    <name type="scientific">Rhamnusium bicolor</name>
    <dbReference type="NCBI Taxonomy" id="1586634"/>
    <lineage>
        <taxon>Eukaryota</taxon>
        <taxon>Metazoa</taxon>
        <taxon>Ecdysozoa</taxon>
        <taxon>Arthropoda</taxon>
        <taxon>Hexapoda</taxon>
        <taxon>Insecta</taxon>
        <taxon>Pterygota</taxon>
        <taxon>Neoptera</taxon>
        <taxon>Endopterygota</taxon>
        <taxon>Coleoptera</taxon>
        <taxon>Polyphaga</taxon>
        <taxon>Cucujiformia</taxon>
        <taxon>Chrysomeloidea</taxon>
        <taxon>Cerambycidae</taxon>
        <taxon>Lepturinae</taxon>
        <taxon>Rhagiini</taxon>
        <taxon>Rhamnusium</taxon>
    </lineage>
</organism>
<dbReference type="PANTHER" id="PTHR34415">
    <property type="entry name" value="INTEGRASE CATALYTIC DOMAIN-CONTAINING PROTEIN"/>
    <property type="match status" value="1"/>
</dbReference>
<evidence type="ECO:0000313" key="2">
    <source>
        <dbReference type="Proteomes" id="UP001162156"/>
    </source>
</evidence>
<reference evidence="1" key="1">
    <citation type="journal article" date="2023" name="Insect Mol. Biol.">
        <title>Genome sequencing provides insights into the evolution of gene families encoding plant cell wall-degrading enzymes in longhorned beetles.</title>
        <authorList>
            <person name="Shin N.R."/>
            <person name="Okamura Y."/>
            <person name="Kirsch R."/>
            <person name="Pauchet Y."/>
        </authorList>
    </citation>
    <scope>NUCLEOTIDE SEQUENCE</scope>
    <source>
        <strain evidence="1">RBIC_L_NR</strain>
    </source>
</reference>
<comment type="caution">
    <text evidence="1">The sequence shown here is derived from an EMBL/GenBank/DDBJ whole genome shotgun (WGS) entry which is preliminary data.</text>
</comment>
<accession>A0AAV8ZMP3</accession>